<keyword evidence="2" id="KW-1185">Reference proteome</keyword>
<comment type="caution">
    <text evidence="1">The sequence shown here is derived from an EMBL/GenBank/DDBJ whole genome shotgun (WGS) entry which is preliminary data.</text>
</comment>
<evidence type="ECO:0000313" key="1">
    <source>
        <dbReference type="EMBL" id="GAA0165249.1"/>
    </source>
</evidence>
<dbReference type="GO" id="GO:0003723">
    <property type="term" value="F:RNA binding"/>
    <property type="evidence" value="ECO:0007669"/>
    <property type="project" value="InterPro"/>
</dbReference>
<dbReference type="InterPro" id="IPR046848">
    <property type="entry name" value="E_motif"/>
</dbReference>
<protein>
    <submittedName>
        <fullName evidence="1">Uncharacterized protein</fullName>
    </submittedName>
</protein>
<dbReference type="Pfam" id="PF20431">
    <property type="entry name" value="E_motif"/>
    <property type="match status" value="1"/>
</dbReference>
<dbReference type="InterPro" id="IPR046960">
    <property type="entry name" value="PPR_At4g14850-like_plant"/>
</dbReference>
<sequence length="130" mass="14985">MRYKKLFYGMETVSLVTWNAMIAGHAQIMDLAANGVSAHCSGIEALKVFQTRCRSHGKTDLEYYAAEQLLKHNLKDSGTYFLLLNMYITAERWKDVSKVKKIIKDEGVKKLRNWSSISIKDKVYWFKQGS</sequence>
<dbReference type="PANTHER" id="PTHR47926:SF480">
    <property type="entry name" value="TETRATRICOPEPTIDE REPEAT-LIKE SUPERFAMILY PROTEIN ISOFORM 1"/>
    <property type="match status" value="1"/>
</dbReference>
<dbReference type="Proteomes" id="UP001454036">
    <property type="component" value="Unassembled WGS sequence"/>
</dbReference>
<name>A0AAV3QNC6_LITER</name>
<dbReference type="PANTHER" id="PTHR47926">
    <property type="entry name" value="PENTATRICOPEPTIDE REPEAT-CONTAINING PROTEIN"/>
    <property type="match status" value="1"/>
</dbReference>
<evidence type="ECO:0000313" key="2">
    <source>
        <dbReference type="Proteomes" id="UP001454036"/>
    </source>
</evidence>
<accession>A0AAV3QNC6</accession>
<dbReference type="AlphaFoldDB" id="A0AAV3QNC6"/>
<organism evidence="1 2">
    <name type="scientific">Lithospermum erythrorhizon</name>
    <name type="common">Purple gromwell</name>
    <name type="synonym">Lithospermum officinale var. erythrorhizon</name>
    <dbReference type="NCBI Taxonomy" id="34254"/>
    <lineage>
        <taxon>Eukaryota</taxon>
        <taxon>Viridiplantae</taxon>
        <taxon>Streptophyta</taxon>
        <taxon>Embryophyta</taxon>
        <taxon>Tracheophyta</taxon>
        <taxon>Spermatophyta</taxon>
        <taxon>Magnoliopsida</taxon>
        <taxon>eudicotyledons</taxon>
        <taxon>Gunneridae</taxon>
        <taxon>Pentapetalae</taxon>
        <taxon>asterids</taxon>
        <taxon>lamiids</taxon>
        <taxon>Boraginales</taxon>
        <taxon>Boraginaceae</taxon>
        <taxon>Boraginoideae</taxon>
        <taxon>Lithospermeae</taxon>
        <taxon>Lithospermum</taxon>
    </lineage>
</organism>
<reference evidence="1 2" key="1">
    <citation type="submission" date="2024-01" db="EMBL/GenBank/DDBJ databases">
        <title>The complete chloroplast genome sequence of Lithospermum erythrorhizon: insights into the phylogenetic relationship among Boraginaceae species and the maternal lineages of purple gromwells.</title>
        <authorList>
            <person name="Okada T."/>
            <person name="Watanabe K."/>
        </authorList>
    </citation>
    <scope>NUCLEOTIDE SEQUENCE [LARGE SCALE GENOMIC DNA]</scope>
</reference>
<gene>
    <name evidence="1" type="ORF">LIER_39942</name>
</gene>
<dbReference type="EMBL" id="BAABME010022204">
    <property type="protein sequence ID" value="GAA0165249.1"/>
    <property type="molecule type" value="Genomic_DNA"/>
</dbReference>
<proteinExistence type="predicted"/>
<dbReference type="GO" id="GO:0009451">
    <property type="term" value="P:RNA modification"/>
    <property type="evidence" value="ECO:0007669"/>
    <property type="project" value="InterPro"/>
</dbReference>